<feature type="domain" description="Retrotransposon gag" evidence="2">
    <location>
        <begin position="139"/>
        <end position="231"/>
    </location>
</feature>
<sequence>MSGASRLNPEDERILQRIRRAERGKGIVGEEESEEEDQVMENDMHNPPGGAANNDGPPRRVLSSYTIPDPKHCGSSIATPTVQANNFELKPQLITLVQNNCSYGGGPLEDPNQHLSVFLRICNTVKTNGVHPDVYKLLLFPFSLRDKATQWLESFPKESLNDWNEVMSRFLAKFYPPQKIIKLKTEVQTFRQMDGESLYEAWERYKALMRRCPPDMFSDWVKLQNFYEGLSPEARKGLDYSSGGSLNMMKTAEEAQDLIEIVANNQYYYSSERQHNPAPKKGIMELEGVDAILAQNKLMHQQIQQQMEMITKRMDGLQLASVNTTNQSSLEWGEGEGTIVEQPQEQVQYMQNTSNSQDEFHGDTYNPSWKNHPNLKWGENHWQKNNNHNHTRNTNNQNHHATNTNQYRKTQNTYQPPHNNSQTHQNNFPAPTYNSQNYHTNPPNNFQQQHSAPIISPLDHHETRISSLEATLQALNQTTQALAQSTQTLIKGQKEHEVTIKNIERQVGQLAKQAERPTNILPSDTIPNPRDTEKAIKWEECKAITLRSGKKVETEAITQEEHIKEGLKEEVKEQKQEQETDTQSDKLTKKEAVKAYQPMLPYHQRFKGENKEKQYSKFLEIFKTLHINIPFIEALEQMPLYAKFMKELLTKKRSLKEGQTVVMTRECSAIIQKKLPKKMKDPGSFHISCTIGNMMIERAFCDLGASINLMPLSLMRKLQIHELKPTKIALQMADKSIQQALGVVENVLVKVDKFFLPVDFVILDIEEDDNTPIILGRPFLATARALIDVEKGELMLRVHDEHIVFRVFKNLQDSTQEEECMKIDSIDPNLKEAPDEALPSSCWKENEEVEVLQQA</sequence>
<dbReference type="RefSeq" id="XP_015947408.1">
    <property type="nucleotide sequence ID" value="XM_016091922.1"/>
</dbReference>
<dbReference type="GeneID" id="107472395"/>
<evidence type="ECO:0000256" key="1">
    <source>
        <dbReference type="SAM" id="MobiDB-lite"/>
    </source>
</evidence>
<dbReference type="PANTHER" id="PTHR33067:SF39">
    <property type="entry name" value="TRANSCRIPTION FACTOR INTERACTOR AND REGULATOR CCHC(ZN) FAMILY"/>
    <property type="match status" value="1"/>
</dbReference>
<evidence type="ECO:0000313" key="4">
    <source>
        <dbReference type="RefSeq" id="XP_015947408.1"/>
    </source>
</evidence>
<feature type="compositionally biased region" description="Acidic residues" evidence="1">
    <location>
        <begin position="29"/>
        <end position="40"/>
    </location>
</feature>
<dbReference type="Pfam" id="PF03732">
    <property type="entry name" value="Retrotrans_gag"/>
    <property type="match status" value="1"/>
</dbReference>
<feature type="compositionally biased region" description="Low complexity" evidence="1">
    <location>
        <begin position="46"/>
        <end position="56"/>
    </location>
</feature>
<dbReference type="OrthoDB" id="1427857at2759"/>
<dbReference type="InterPro" id="IPR005162">
    <property type="entry name" value="Retrotrans_gag_dom"/>
</dbReference>
<feature type="region of interest" description="Disordered" evidence="1">
    <location>
        <begin position="563"/>
        <end position="587"/>
    </location>
</feature>
<dbReference type="Gene3D" id="2.40.70.10">
    <property type="entry name" value="Acid Proteases"/>
    <property type="match status" value="1"/>
</dbReference>
<feature type="region of interest" description="Disordered" evidence="1">
    <location>
        <begin position="511"/>
        <end position="530"/>
    </location>
</feature>
<feature type="compositionally biased region" description="Low complexity" evidence="1">
    <location>
        <begin position="385"/>
        <end position="405"/>
    </location>
</feature>
<reference evidence="4" key="1">
    <citation type="submission" date="2025-08" db="UniProtKB">
        <authorList>
            <consortium name="RefSeq"/>
        </authorList>
    </citation>
    <scope>IDENTIFICATION</scope>
    <source>
        <tissue evidence="4">Whole plant</tissue>
    </source>
</reference>
<evidence type="ECO:0000313" key="3">
    <source>
        <dbReference type="Proteomes" id="UP000515211"/>
    </source>
</evidence>
<feature type="region of interest" description="Disordered" evidence="1">
    <location>
        <begin position="1"/>
        <end position="61"/>
    </location>
</feature>
<proteinExistence type="predicted"/>
<dbReference type="InterPro" id="IPR021109">
    <property type="entry name" value="Peptidase_aspartic_dom_sf"/>
</dbReference>
<dbReference type="KEGG" id="adu:107472395"/>
<accession>A0A6P4BT18</accession>
<organism evidence="3 4">
    <name type="scientific">Arachis duranensis</name>
    <name type="common">Wild peanut</name>
    <dbReference type="NCBI Taxonomy" id="130453"/>
    <lineage>
        <taxon>Eukaryota</taxon>
        <taxon>Viridiplantae</taxon>
        <taxon>Streptophyta</taxon>
        <taxon>Embryophyta</taxon>
        <taxon>Tracheophyta</taxon>
        <taxon>Spermatophyta</taxon>
        <taxon>Magnoliopsida</taxon>
        <taxon>eudicotyledons</taxon>
        <taxon>Gunneridae</taxon>
        <taxon>Pentapetalae</taxon>
        <taxon>rosids</taxon>
        <taxon>fabids</taxon>
        <taxon>Fabales</taxon>
        <taxon>Fabaceae</taxon>
        <taxon>Papilionoideae</taxon>
        <taxon>50 kb inversion clade</taxon>
        <taxon>dalbergioids sensu lato</taxon>
        <taxon>Dalbergieae</taxon>
        <taxon>Pterocarpus clade</taxon>
        <taxon>Arachis</taxon>
    </lineage>
</organism>
<feature type="compositionally biased region" description="Polar residues" evidence="1">
    <location>
        <begin position="406"/>
        <end position="450"/>
    </location>
</feature>
<dbReference type="AlphaFoldDB" id="A0A6P4BT18"/>
<feature type="compositionally biased region" description="Basic and acidic residues" evidence="1">
    <location>
        <begin position="8"/>
        <end position="25"/>
    </location>
</feature>
<protein>
    <submittedName>
        <fullName evidence="4">Uncharacterized protein LOC107472395</fullName>
    </submittedName>
</protein>
<feature type="region of interest" description="Disordered" evidence="1">
    <location>
        <begin position="366"/>
        <end position="450"/>
    </location>
</feature>
<dbReference type="PANTHER" id="PTHR33067">
    <property type="entry name" value="RNA-DIRECTED DNA POLYMERASE-RELATED"/>
    <property type="match status" value="1"/>
</dbReference>
<gene>
    <name evidence="4" type="primary">LOC107472395</name>
</gene>
<evidence type="ECO:0000259" key="2">
    <source>
        <dbReference type="Pfam" id="PF03732"/>
    </source>
</evidence>
<keyword evidence="3" id="KW-1185">Reference proteome</keyword>
<name>A0A6P4BT18_ARADU</name>
<dbReference type="CDD" id="cd00303">
    <property type="entry name" value="retropepsin_like"/>
    <property type="match status" value="1"/>
</dbReference>
<dbReference type="Proteomes" id="UP000515211">
    <property type="component" value="Unplaced"/>
</dbReference>